<evidence type="ECO:0000313" key="3">
    <source>
        <dbReference type="Proteomes" id="UP001056455"/>
    </source>
</evidence>
<feature type="compositionally biased region" description="Basic and acidic residues" evidence="1">
    <location>
        <begin position="12"/>
        <end position="24"/>
    </location>
</feature>
<dbReference type="Proteomes" id="UP001056455">
    <property type="component" value="Chromosome"/>
</dbReference>
<dbReference type="EMBL" id="CP099489">
    <property type="protein sequence ID" value="USQ80803.1"/>
    <property type="molecule type" value="Genomic_DNA"/>
</dbReference>
<feature type="compositionally biased region" description="Acidic residues" evidence="1">
    <location>
        <begin position="88"/>
        <end position="97"/>
    </location>
</feature>
<proteinExistence type="predicted"/>
<reference evidence="2" key="1">
    <citation type="submission" date="2022-06" db="EMBL/GenBank/DDBJ databases">
        <title>Ornithinimicrobium HY1793.</title>
        <authorList>
            <person name="Huang Y."/>
        </authorList>
    </citation>
    <scope>NUCLEOTIDE SEQUENCE</scope>
    <source>
        <strain evidence="2">HY1793</strain>
    </source>
</reference>
<organism evidence="2 3">
    <name type="scientific">Ornithinimicrobium faecis</name>
    <dbReference type="NCBI Taxonomy" id="2934158"/>
    <lineage>
        <taxon>Bacteria</taxon>
        <taxon>Bacillati</taxon>
        <taxon>Actinomycetota</taxon>
        <taxon>Actinomycetes</taxon>
        <taxon>Micrococcales</taxon>
        <taxon>Ornithinimicrobiaceae</taxon>
        <taxon>Ornithinimicrobium</taxon>
    </lineage>
</organism>
<accession>A0ABY4YVL3</accession>
<gene>
    <name evidence="2" type="ORF">NF556_03855</name>
</gene>
<evidence type="ECO:0000256" key="1">
    <source>
        <dbReference type="SAM" id="MobiDB-lite"/>
    </source>
</evidence>
<sequence length="106" mass="10874">MSIAGGLFNTNNKKDDIGDTKSTADGEASAAPAPEVDLTTSIPGFEDDTDEGLLIETGGEFGDVEGVAPDSASTEGVESVAESAQGEGDFDYDPDSAEQERLDPES</sequence>
<name>A0ABY4YVL3_9MICO</name>
<dbReference type="RefSeq" id="WP_252594191.1">
    <property type="nucleotide sequence ID" value="NZ_CP099489.1"/>
</dbReference>
<feature type="region of interest" description="Disordered" evidence="1">
    <location>
        <begin position="1"/>
        <end position="106"/>
    </location>
</feature>
<protein>
    <submittedName>
        <fullName evidence="2">Uncharacterized protein</fullName>
    </submittedName>
</protein>
<evidence type="ECO:0000313" key="2">
    <source>
        <dbReference type="EMBL" id="USQ80803.1"/>
    </source>
</evidence>
<keyword evidence="3" id="KW-1185">Reference proteome</keyword>